<comment type="similarity">
    <text evidence="1 4">Belongs to the yippee family.</text>
</comment>
<dbReference type="InterPro" id="IPR034751">
    <property type="entry name" value="Yippee"/>
</dbReference>
<name>A0A7N0SXY8_KALFE</name>
<dbReference type="Gramene" id="Kaladp0011s1339.1.v1.1">
    <property type="protein sequence ID" value="Kaladp0011s1339.1.v1.1"/>
    <property type="gene ID" value="Kaladp0011s1339.v1.1"/>
</dbReference>
<keyword evidence="7" id="KW-1185">Reference proteome</keyword>
<dbReference type="EnsemblPlants" id="Kaladp0011s1339.1.v1.1">
    <property type="protein sequence ID" value="Kaladp0011s1339.1.v1.1"/>
    <property type="gene ID" value="Kaladp0011s1339.v1.1"/>
</dbReference>
<dbReference type="Pfam" id="PF03226">
    <property type="entry name" value="Yippee-Mis18"/>
    <property type="match status" value="1"/>
</dbReference>
<dbReference type="OMA" id="HMESRAN"/>
<reference evidence="6" key="1">
    <citation type="submission" date="2021-01" db="UniProtKB">
        <authorList>
            <consortium name="EnsemblPlants"/>
        </authorList>
    </citation>
    <scope>IDENTIFICATION</scope>
</reference>
<dbReference type="AlphaFoldDB" id="A0A7N0SXY8"/>
<protein>
    <recommendedName>
        <fullName evidence="4">Protein yippee-like</fullName>
    </recommendedName>
</protein>
<evidence type="ECO:0000256" key="1">
    <source>
        <dbReference type="ARBA" id="ARBA00005613"/>
    </source>
</evidence>
<evidence type="ECO:0000256" key="2">
    <source>
        <dbReference type="ARBA" id="ARBA00022723"/>
    </source>
</evidence>
<dbReference type="Proteomes" id="UP000594263">
    <property type="component" value="Unplaced"/>
</dbReference>
<sequence>MGRIFVVELEGRAYKCKFCDTHLALADDLVSRHCVQAFHCHRGKAFLFNNAVNVTVGEKEERLMLSGMHTVADVFCCSCGQIVGWKYEVAHERSQKYKEGKFVLESHLVRRGRIVDSIESEFFIDTQTGCSDSEDAQV</sequence>
<organism evidence="6 7">
    <name type="scientific">Kalanchoe fedtschenkoi</name>
    <name type="common">Lavender scallops</name>
    <name type="synonym">South American air plant</name>
    <dbReference type="NCBI Taxonomy" id="63787"/>
    <lineage>
        <taxon>Eukaryota</taxon>
        <taxon>Viridiplantae</taxon>
        <taxon>Streptophyta</taxon>
        <taxon>Embryophyta</taxon>
        <taxon>Tracheophyta</taxon>
        <taxon>Spermatophyta</taxon>
        <taxon>Magnoliopsida</taxon>
        <taxon>eudicotyledons</taxon>
        <taxon>Gunneridae</taxon>
        <taxon>Pentapetalae</taxon>
        <taxon>Saxifragales</taxon>
        <taxon>Crassulaceae</taxon>
        <taxon>Kalanchoe</taxon>
    </lineage>
</organism>
<evidence type="ECO:0000313" key="7">
    <source>
        <dbReference type="Proteomes" id="UP000594263"/>
    </source>
</evidence>
<feature type="domain" description="Yippee" evidence="5">
    <location>
        <begin position="12"/>
        <end position="113"/>
    </location>
</feature>
<dbReference type="GO" id="GO:0046872">
    <property type="term" value="F:metal ion binding"/>
    <property type="evidence" value="ECO:0007669"/>
    <property type="project" value="UniProtKB-KW"/>
</dbReference>
<evidence type="ECO:0000256" key="3">
    <source>
        <dbReference type="ARBA" id="ARBA00022833"/>
    </source>
</evidence>
<dbReference type="InterPro" id="IPR004910">
    <property type="entry name" value="Yippee/Mis18/Cereblon"/>
</dbReference>
<keyword evidence="2" id="KW-0479">Metal-binding</keyword>
<evidence type="ECO:0000256" key="4">
    <source>
        <dbReference type="RuleBase" id="RU110713"/>
    </source>
</evidence>
<accession>A0A7N0SXY8</accession>
<dbReference type="PROSITE" id="PS51792">
    <property type="entry name" value="YIPPEE"/>
    <property type="match status" value="1"/>
</dbReference>
<proteinExistence type="inferred from homology"/>
<evidence type="ECO:0000313" key="6">
    <source>
        <dbReference type="EnsemblPlants" id="Kaladp0011s1339.1.v1.1"/>
    </source>
</evidence>
<evidence type="ECO:0000259" key="5">
    <source>
        <dbReference type="PROSITE" id="PS51792"/>
    </source>
</evidence>
<keyword evidence="3" id="KW-0862">Zinc</keyword>
<dbReference type="InterPro" id="IPR039058">
    <property type="entry name" value="Yippee_fam"/>
</dbReference>
<dbReference type="PANTHER" id="PTHR13848">
    <property type="entry name" value="PROTEIN YIPPEE-LIKE CG15309-RELATED"/>
    <property type="match status" value="1"/>
</dbReference>